<dbReference type="Pfam" id="PF03775">
    <property type="entry name" value="MinC_C"/>
    <property type="match status" value="1"/>
</dbReference>
<evidence type="ECO:0000256" key="3">
    <source>
        <dbReference type="ARBA" id="ARBA00023210"/>
    </source>
</evidence>
<sequence>MQAVLLKGNQNGYQLVLNQSASFEDIMIELEALFEKLKSDPISIEASKVSFDVLTEDRILQSEEKKQIEDLTANYPKFSIHKISANVMTVADAYFLKERENVHLISRTIRNGQEIQLKGDILFLGTIHEGGKLITTGNIFSIGNVAGILHAGFPNSEEKLILGDLHNAQQVRVGEQFDVIDDEKLEEDVQTIAYVNDLHVLTYGSLNELKQINPKLYNRIGGH</sequence>
<dbReference type="GO" id="GO:0000917">
    <property type="term" value="P:division septum assembly"/>
    <property type="evidence" value="ECO:0007669"/>
    <property type="project" value="UniProtKB-KW"/>
</dbReference>
<dbReference type="GO" id="GO:1901891">
    <property type="term" value="P:regulation of cell septum assembly"/>
    <property type="evidence" value="ECO:0007669"/>
    <property type="project" value="InterPro"/>
</dbReference>
<dbReference type="Gene3D" id="3.30.160.540">
    <property type="match status" value="1"/>
</dbReference>
<reference evidence="8" key="1">
    <citation type="journal article" date="2014" name="Genome Announc.">
        <title>Draft Genome Sequence of Lactobacillus oryzae Strain SG293T.</title>
        <authorList>
            <person name="Tanizawa Y."/>
            <person name="Fujisawa T."/>
            <person name="Mochizuki T."/>
            <person name="Kaminuma E."/>
            <person name="Nakamura Y."/>
            <person name="Tohno M."/>
        </authorList>
    </citation>
    <scope>NUCLEOTIDE SEQUENCE [LARGE SCALE GENOMIC DNA]</scope>
    <source>
        <strain evidence="8">SG293</strain>
    </source>
</reference>
<comment type="similarity">
    <text evidence="1">Belongs to the MinC family.</text>
</comment>
<evidence type="ECO:0000256" key="4">
    <source>
        <dbReference type="ARBA" id="ARBA00023306"/>
    </source>
</evidence>
<organism evidence="8 9">
    <name type="scientific">Secundilactobacillus oryzae JCM 18671</name>
    <dbReference type="NCBI Taxonomy" id="1291743"/>
    <lineage>
        <taxon>Bacteria</taxon>
        <taxon>Bacillati</taxon>
        <taxon>Bacillota</taxon>
        <taxon>Bacilli</taxon>
        <taxon>Lactobacillales</taxon>
        <taxon>Lactobacillaceae</taxon>
        <taxon>Secundilactobacillus</taxon>
    </lineage>
</organism>
<evidence type="ECO:0000313" key="9">
    <source>
        <dbReference type="Proteomes" id="UP000028700"/>
    </source>
</evidence>
<keyword evidence="3" id="KW-0717">Septation</keyword>
<dbReference type="EMBL" id="BBJM01000015">
    <property type="protein sequence ID" value="GAK47921.1"/>
    <property type="molecule type" value="Genomic_DNA"/>
</dbReference>
<keyword evidence="4" id="KW-0131">Cell cycle</keyword>
<evidence type="ECO:0000313" key="8">
    <source>
        <dbReference type="EMBL" id="GAK47921.1"/>
    </source>
</evidence>
<dbReference type="InterPro" id="IPR016098">
    <property type="entry name" value="CAP/MinC_C"/>
</dbReference>
<evidence type="ECO:0000256" key="1">
    <source>
        <dbReference type="ARBA" id="ARBA00006291"/>
    </source>
</evidence>
<dbReference type="eggNOG" id="COG0850">
    <property type="taxonomic scope" value="Bacteria"/>
</dbReference>
<dbReference type="AlphaFoldDB" id="A0A081BIQ3"/>
<dbReference type="RefSeq" id="WP_034527795.1">
    <property type="nucleotide sequence ID" value="NZ_BBAZ01000013.1"/>
</dbReference>
<dbReference type="InterPro" id="IPR055219">
    <property type="entry name" value="MinC_N_1"/>
</dbReference>
<keyword evidence="2" id="KW-0132">Cell division</keyword>
<evidence type="ECO:0000259" key="7">
    <source>
        <dbReference type="Pfam" id="PF22642"/>
    </source>
</evidence>
<dbReference type="InterPro" id="IPR005526">
    <property type="entry name" value="Septum_form_inhib_MinC_C"/>
</dbReference>
<dbReference type="OrthoDB" id="9790810at2"/>
<dbReference type="Pfam" id="PF22642">
    <property type="entry name" value="MinC_N_1"/>
    <property type="match status" value="1"/>
</dbReference>
<dbReference type="PANTHER" id="PTHR34108">
    <property type="entry name" value="SEPTUM SITE-DETERMINING PROTEIN MINC"/>
    <property type="match status" value="1"/>
</dbReference>
<gene>
    <name evidence="8" type="primary">minC</name>
    <name evidence="8" type="ORF">LOSG293_150120</name>
</gene>
<dbReference type="STRING" id="1291743.LOSG293_150120"/>
<dbReference type="InterPro" id="IPR036145">
    <property type="entry name" value="MinC_C_sf"/>
</dbReference>
<evidence type="ECO:0000259" key="6">
    <source>
        <dbReference type="Pfam" id="PF03775"/>
    </source>
</evidence>
<feature type="domain" description="Septum site-determining protein MinC N-terminal" evidence="7">
    <location>
        <begin position="4"/>
        <end position="83"/>
    </location>
</feature>
<comment type="caution">
    <text evidence="8">The sequence shown here is derived from an EMBL/GenBank/DDBJ whole genome shotgun (WGS) entry which is preliminary data.</text>
</comment>
<evidence type="ECO:0000256" key="5">
    <source>
        <dbReference type="ARBA" id="ARBA00046874"/>
    </source>
</evidence>
<dbReference type="Gene3D" id="2.160.20.70">
    <property type="match status" value="1"/>
</dbReference>
<dbReference type="GO" id="GO:0000902">
    <property type="term" value="P:cell morphogenesis"/>
    <property type="evidence" value="ECO:0007669"/>
    <property type="project" value="InterPro"/>
</dbReference>
<feature type="domain" description="Septum formation inhibitor MinC C-terminal" evidence="6">
    <location>
        <begin position="105"/>
        <end position="195"/>
    </location>
</feature>
<keyword evidence="9" id="KW-1185">Reference proteome</keyword>
<accession>A0A081BIQ3</accession>
<proteinExistence type="inferred from homology"/>
<dbReference type="SUPFAM" id="SSF63848">
    <property type="entry name" value="Cell-division inhibitor MinC, C-terminal domain"/>
    <property type="match status" value="1"/>
</dbReference>
<dbReference type="InterPro" id="IPR013033">
    <property type="entry name" value="MinC"/>
</dbReference>
<comment type="subunit">
    <text evidence="5">Interacts with MinD and FtsZ.</text>
</comment>
<dbReference type="PANTHER" id="PTHR34108:SF1">
    <property type="entry name" value="SEPTUM SITE-DETERMINING PROTEIN MINC"/>
    <property type="match status" value="1"/>
</dbReference>
<protein>
    <submittedName>
        <fullName evidence="8">Septum site-determining protein MinC</fullName>
    </submittedName>
</protein>
<evidence type="ECO:0000256" key="2">
    <source>
        <dbReference type="ARBA" id="ARBA00022618"/>
    </source>
</evidence>
<name>A0A081BIQ3_9LACO</name>
<dbReference type="Proteomes" id="UP000028700">
    <property type="component" value="Unassembled WGS sequence"/>
</dbReference>